<evidence type="ECO:0000256" key="2">
    <source>
        <dbReference type="SAM" id="SignalP"/>
    </source>
</evidence>
<dbReference type="OrthoDB" id="460499at2"/>
<name>A0A1U7IZI4_9CYAN</name>
<feature type="region of interest" description="Disordered" evidence="1">
    <location>
        <begin position="35"/>
        <end position="105"/>
    </location>
</feature>
<feature type="compositionally biased region" description="Polar residues" evidence="1">
    <location>
        <begin position="37"/>
        <end position="55"/>
    </location>
</feature>
<feature type="compositionally biased region" description="Polar residues" evidence="1">
    <location>
        <begin position="90"/>
        <end position="105"/>
    </location>
</feature>
<keyword evidence="4" id="KW-1185">Reference proteome</keyword>
<organism evidence="3 4">
    <name type="scientific">Phormidium tenue NIES-30</name>
    <dbReference type="NCBI Taxonomy" id="549789"/>
    <lineage>
        <taxon>Bacteria</taxon>
        <taxon>Bacillati</taxon>
        <taxon>Cyanobacteriota</taxon>
        <taxon>Cyanophyceae</taxon>
        <taxon>Oscillatoriophycideae</taxon>
        <taxon>Oscillatoriales</taxon>
        <taxon>Oscillatoriaceae</taxon>
        <taxon>Phormidium</taxon>
    </lineage>
</organism>
<evidence type="ECO:0000313" key="4">
    <source>
        <dbReference type="Proteomes" id="UP000185557"/>
    </source>
</evidence>
<comment type="caution">
    <text evidence="3">The sequence shown here is derived from an EMBL/GenBank/DDBJ whole genome shotgun (WGS) entry which is preliminary data.</text>
</comment>
<gene>
    <name evidence="3" type="ORF">NIES30_22385</name>
</gene>
<feature type="compositionally biased region" description="Basic and acidic residues" evidence="1">
    <location>
        <begin position="56"/>
        <end position="73"/>
    </location>
</feature>
<evidence type="ECO:0008006" key="5">
    <source>
        <dbReference type="Google" id="ProtNLM"/>
    </source>
</evidence>
<evidence type="ECO:0000256" key="1">
    <source>
        <dbReference type="SAM" id="MobiDB-lite"/>
    </source>
</evidence>
<accession>A0A1U7IZI4</accession>
<reference evidence="3 4" key="1">
    <citation type="submission" date="2016-11" db="EMBL/GenBank/DDBJ databases">
        <title>Draft Genome Sequences of Nine Cyanobacterial Strains from Diverse Habitats.</title>
        <authorList>
            <person name="Zhu T."/>
            <person name="Hou S."/>
            <person name="Lu X."/>
            <person name="Hess W.R."/>
        </authorList>
    </citation>
    <scope>NUCLEOTIDE SEQUENCE [LARGE SCALE GENOMIC DNA]</scope>
    <source>
        <strain evidence="3 4">NIES-30</strain>
    </source>
</reference>
<dbReference type="Proteomes" id="UP000185557">
    <property type="component" value="Unassembled WGS sequence"/>
</dbReference>
<keyword evidence="2" id="KW-0732">Signal</keyword>
<proteinExistence type="predicted"/>
<feature type="signal peptide" evidence="2">
    <location>
        <begin position="1"/>
        <end position="35"/>
    </location>
</feature>
<evidence type="ECO:0000313" key="3">
    <source>
        <dbReference type="EMBL" id="OKH44381.1"/>
    </source>
</evidence>
<dbReference type="EMBL" id="MRCG01000023">
    <property type="protein sequence ID" value="OKH44381.1"/>
    <property type="molecule type" value="Genomic_DNA"/>
</dbReference>
<dbReference type="RefSeq" id="WP_073610682.1">
    <property type="nucleotide sequence ID" value="NZ_MRCG01000023.1"/>
</dbReference>
<protein>
    <recommendedName>
        <fullName evidence="5">Low temperature-induced protein</fullName>
    </recommendedName>
</protein>
<feature type="chain" id="PRO_5010559499" description="Low temperature-induced protein" evidence="2">
    <location>
        <begin position="36"/>
        <end position="118"/>
    </location>
</feature>
<sequence>MKHVLRRLNRNLARMSMVVVASLFLLLGIANPAMAFGNSSSSPSDGTAQMNNLQETSERALDAEPRNQQEVQRKAQRGPNEVQGDADLHTMNSPANSQSSTTVQDQIENVLEKITPGN</sequence>
<dbReference type="AlphaFoldDB" id="A0A1U7IZI4"/>
<dbReference type="STRING" id="549789.NIES30_22385"/>